<dbReference type="InterPro" id="IPR029028">
    <property type="entry name" value="Alpha/beta_knot_MTases"/>
</dbReference>
<keyword evidence="3" id="KW-0808">Transferase</keyword>
<evidence type="ECO:0000313" key="6">
    <source>
        <dbReference type="EMBL" id="KAK9868154.1"/>
    </source>
</evidence>
<comment type="caution">
    <text evidence="6">The sequence shown here is derived from an EMBL/GenBank/DDBJ whole genome shotgun (WGS) entry which is preliminary data.</text>
</comment>
<dbReference type="InterPro" id="IPR001537">
    <property type="entry name" value="SpoU_MeTrfase"/>
</dbReference>
<dbReference type="Proteomes" id="UP001485043">
    <property type="component" value="Unassembled WGS sequence"/>
</dbReference>
<evidence type="ECO:0000256" key="4">
    <source>
        <dbReference type="ARBA" id="ARBA00022691"/>
    </source>
</evidence>
<dbReference type="GO" id="GO:0008173">
    <property type="term" value="F:RNA methyltransferase activity"/>
    <property type="evidence" value="ECO:0007669"/>
    <property type="project" value="InterPro"/>
</dbReference>
<evidence type="ECO:0000313" key="7">
    <source>
        <dbReference type="Proteomes" id="UP001485043"/>
    </source>
</evidence>
<proteinExistence type="inferred from homology"/>
<dbReference type="GO" id="GO:0003723">
    <property type="term" value="F:RNA binding"/>
    <property type="evidence" value="ECO:0007669"/>
    <property type="project" value="InterPro"/>
</dbReference>
<keyword evidence="2" id="KW-0489">Methyltransferase</keyword>
<keyword evidence="7" id="KW-1185">Reference proteome</keyword>
<reference evidence="6 7" key="1">
    <citation type="journal article" date="2024" name="Nat. Commun.">
        <title>Phylogenomics reveals the evolutionary origins of lichenization in chlorophyte algae.</title>
        <authorList>
            <person name="Puginier C."/>
            <person name="Libourel C."/>
            <person name="Otte J."/>
            <person name="Skaloud P."/>
            <person name="Haon M."/>
            <person name="Grisel S."/>
            <person name="Petersen M."/>
            <person name="Berrin J.G."/>
            <person name="Delaux P.M."/>
            <person name="Dal Grande F."/>
            <person name="Keller J."/>
        </authorList>
    </citation>
    <scope>NUCLEOTIDE SEQUENCE [LARGE SCALE GENOMIC DNA]</scope>
    <source>
        <strain evidence="6 7">SAG 2523</strain>
    </source>
</reference>
<evidence type="ECO:0000259" key="5">
    <source>
        <dbReference type="Pfam" id="PF00588"/>
    </source>
</evidence>
<evidence type="ECO:0000256" key="3">
    <source>
        <dbReference type="ARBA" id="ARBA00022679"/>
    </source>
</evidence>
<keyword evidence="4" id="KW-0949">S-adenosyl-L-methionine</keyword>
<organism evidence="6 7">
    <name type="scientific">Apatococcus fuscideae</name>
    <dbReference type="NCBI Taxonomy" id="2026836"/>
    <lineage>
        <taxon>Eukaryota</taxon>
        <taxon>Viridiplantae</taxon>
        <taxon>Chlorophyta</taxon>
        <taxon>core chlorophytes</taxon>
        <taxon>Trebouxiophyceae</taxon>
        <taxon>Chlorellales</taxon>
        <taxon>Chlorellaceae</taxon>
        <taxon>Apatococcus</taxon>
    </lineage>
</organism>
<sequence>MKECIHRALLLQGPARCPKADSGQSSRGKRCRGLRTQRACSLAQGRAGLTATEQKALWAAGVREATKGVEGERQTQRLWTPTLDPPAALAWLSVVLVGVKRPYSAGSVARASNCFECEDLRLVQPQCQPASERSAKRAAKGAQYILHRALPYQSLAEALQDAHYSVAFSRWDT</sequence>
<evidence type="ECO:0000256" key="2">
    <source>
        <dbReference type="ARBA" id="ARBA00022603"/>
    </source>
</evidence>
<dbReference type="PANTHER" id="PTHR42786">
    <property type="entry name" value="TRNA/RRNA METHYLTRANSFERASE"/>
    <property type="match status" value="1"/>
</dbReference>
<name>A0AAW1TJ83_9CHLO</name>
<dbReference type="GO" id="GO:0005829">
    <property type="term" value="C:cytosol"/>
    <property type="evidence" value="ECO:0007669"/>
    <property type="project" value="TreeGrafter"/>
</dbReference>
<protein>
    <recommendedName>
        <fullName evidence="5">tRNA/rRNA methyltransferase SpoU type domain-containing protein</fullName>
    </recommendedName>
</protein>
<dbReference type="GO" id="GO:0002128">
    <property type="term" value="P:tRNA nucleoside ribose methylation"/>
    <property type="evidence" value="ECO:0007669"/>
    <property type="project" value="TreeGrafter"/>
</dbReference>
<gene>
    <name evidence="6" type="ORF">WJX84_000702</name>
</gene>
<dbReference type="SUPFAM" id="SSF75217">
    <property type="entry name" value="alpha/beta knot"/>
    <property type="match status" value="1"/>
</dbReference>
<dbReference type="AlphaFoldDB" id="A0AAW1TJ83"/>
<dbReference type="Pfam" id="PF00588">
    <property type="entry name" value="SpoU_methylase"/>
    <property type="match status" value="1"/>
</dbReference>
<comment type="similarity">
    <text evidence="1">Belongs to the class IV-like SAM-binding methyltransferase superfamily. RNA methyltransferase TrmH family.</text>
</comment>
<dbReference type="InterPro" id="IPR004384">
    <property type="entry name" value="RNA_MeTrfase_TrmJ/LasT"/>
</dbReference>
<dbReference type="Gene3D" id="3.40.1280.10">
    <property type="match status" value="1"/>
</dbReference>
<feature type="domain" description="tRNA/rRNA methyltransferase SpoU type" evidence="5">
    <location>
        <begin position="92"/>
        <end position="163"/>
    </location>
</feature>
<evidence type="ECO:0000256" key="1">
    <source>
        <dbReference type="ARBA" id="ARBA00007228"/>
    </source>
</evidence>
<accession>A0AAW1TJ83</accession>
<dbReference type="InterPro" id="IPR029026">
    <property type="entry name" value="tRNA_m1G_MTases_N"/>
</dbReference>
<dbReference type="EMBL" id="JALJOV010000042">
    <property type="protein sequence ID" value="KAK9868154.1"/>
    <property type="molecule type" value="Genomic_DNA"/>
</dbReference>
<dbReference type="PANTHER" id="PTHR42786:SF2">
    <property type="entry name" value="TRNA (CYTIDINE_URIDINE-2'-O-)-METHYLTRANSFERASE TRMJ"/>
    <property type="match status" value="1"/>
</dbReference>
<feature type="non-terminal residue" evidence="6">
    <location>
        <position position="173"/>
    </location>
</feature>